<gene>
    <name evidence="1" type="ORF">QQ055_05695</name>
</gene>
<dbReference type="Proteomes" id="UP001230986">
    <property type="component" value="Unassembled WGS sequence"/>
</dbReference>
<dbReference type="SUPFAM" id="SSF89095">
    <property type="entry name" value="GatB/YqeY motif"/>
    <property type="match status" value="1"/>
</dbReference>
<accession>A0ABT7LY75</accession>
<organism evidence="1 2">
    <name type="scientific">Geitlerinema calcuttense NRMC-F 0142</name>
    <dbReference type="NCBI Taxonomy" id="2922238"/>
    <lineage>
        <taxon>Bacteria</taxon>
        <taxon>Bacillati</taxon>
        <taxon>Cyanobacteriota</taxon>
        <taxon>Cyanophyceae</taxon>
        <taxon>Geitlerinematales</taxon>
        <taxon>Geitlerinemataceae</taxon>
        <taxon>Geitlerinema</taxon>
    </lineage>
</organism>
<evidence type="ECO:0000313" key="2">
    <source>
        <dbReference type="Proteomes" id="UP001230986"/>
    </source>
</evidence>
<dbReference type="InterPro" id="IPR003789">
    <property type="entry name" value="Asn/Gln_tRNA_amidoTrase-B-like"/>
</dbReference>
<dbReference type="Gene3D" id="1.10.1510.10">
    <property type="entry name" value="Uncharacterised protein YqeY/AIM41 PF09424, N-terminal domain"/>
    <property type="match status" value="1"/>
</dbReference>
<dbReference type="Gene3D" id="1.10.10.410">
    <property type="match status" value="1"/>
</dbReference>
<keyword evidence="2" id="KW-1185">Reference proteome</keyword>
<dbReference type="InterPro" id="IPR023168">
    <property type="entry name" value="GatB_Yqey_C_2"/>
</dbReference>
<comment type="caution">
    <text evidence="1">The sequence shown here is derived from an EMBL/GenBank/DDBJ whole genome shotgun (WGS) entry which is preliminary data.</text>
</comment>
<reference evidence="1 2" key="1">
    <citation type="submission" date="2023-06" db="EMBL/GenBank/DDBJ databases">
        <title>Whole genome sequence of Oscillatoria calcuttensis NRMC-F 0142.</title>
        <authorList>
            <person name="Shakena Fathima T."/>
            <person name="Muralitharan G."/>
            <person name="Thajuddin N."/>
        </authorList>
    </citation>
    <scope>NUCLEOTIDE SEQUENCE [LARGE SCALE GENOMIC DNA]</scope>
    <source>
        <strain evidence="1 2">NRMC-F 0142</strain>
    </source>
</reference>
<proteinExistence type="predicted"/>
<dbReference type="InterPro" id="IPR042184">
    <property type="entry name" value="YqeY/Aim41_N"/>
</dbReference>
<protein>
    <submittedName>
        <fullName evidence="1">GatB/YqeY domain-containing protein</fullName>
    </submittedName>
</protein>
<dbReference type="PANTHER" id="PTHR28055">
    <property type="entry name" value="ALTERED INHERITANCE OF MITOCHONDRIA PROTEIN 41, MITOCHONDRIAL"/>
    <property type="match status" value="1"/>
</dbReference>
<dbReference type="Pfam" id="PF09424">
    <property type="entry name" value="YqeY"/>
    <property type="match status" value="1"/>
</dbReference>
<sequence length="148" mass="15919">MSLIQQIDSEIKNAMLARRTVALDTLRMLKSAAKYAAIEQGGASAEVTDAIVLGAVRKQIKMRQDTIASYEQAGRDPQKEKDEIAVLEKFLPVQMSEAELEQIVKATLAEIGATGKKQMGEAMKAVQAKVAGRADGKLVSSLVGKMLS</sequence>
<name>A0ABT7LY75_9CYAN</name>
<dbReference type="InterPro" id="IPR019004">
    <property type="entry name" value="YqeY/Aim41"/>
</dbReference>
<dbReference type="PANTHER" id="PTHR28055:SF1">
    <property type="entry name" value="ALTERED INHERITANCE OF MITOCHONDRIA PROTEIN 41, MITOCHONDRIAL"/>
    <property type="match status" value="1"/>
</dbReference>
<evidence type="ECO:0000313" key="1">
    <source>
        <dbReference type="EMBL" id="MDL5056959.1"/>
    </source>
</evidence>
<dbReference type="EMBL" id="JASVEJ010000021">
    <property type="protein sequence ID" value="MDL5056959.1"/>
    <property type="molecule type" value="Genomic_DNA"/>
</dbReference>
<dbReference type="RefSeq" id="WP_286004350.1">
    <property type="nucleotide sequence ID" value="NZ_JASVEJ010000021.1"/>
</dbReference>